<evidence type="ECO:0000256" key="3">
    <source>
        <dbReference type="ARBA" id="ARBA00022651"/>
    </source>
</evidence>
<accession>A0A399NHE5</accession>
<comment type="similarity">
    <text evidence="2 9">Belongs to the glycosyl hydrolase 10 (cellulase F) family.</text>
</comment>
<dbReference type="Gene3D" id="3.20.20.80">
    <property type="entry name" value="Glycosidases"/>
    <property type="match status" value="1"/>
</dbReference>
<evidence type="ECO:0000259" key="11">
    <source>
        <dbReference type="PROSITE" id="PS51760"/>
    </source>
</evidence>
<dbReference type="Proteomes" id="UP000266298">
    <property type="component" value="Unassembled WGS sequence"/>
</dbReference>
<dbReference type="GO" id="GO:0045493">
    <property type="term" value="P:xylan catabolic process"/>
    <property type="evidence" value="ECO:0007669"/>
    <property type="project" value="UniProtKB-KW"/>
</dbReference>
<evidence type="ECO:0000256" key="7">
    <source>
        <dbReference type="ARBA" id="ARBA00023295"/>
    </source>
</evidence>
<name>A0A399NHE5_9MICO</name>
<dbReference type="InterPro" id="IPR001000">
    <property type="entry name" value="GH10_dom"/>
</dbReference>
<sequence>MTFTPPRPDASERTTPSLPNRDARRRPRRGLAALASAAAVLTAVAIGVPAGSASAAAPSTPVPGMQVPALKDVLGAAGIEHVGVAMGSGEVQGTSADLIARHFNAMTPENEGKADAIQPVEGRFDFSGIDKLLDFADAHGMKMYFHVDFWMPQTPAWFFLDHGRPLTNSPADQALLKARMEAHVKAISDHIASRYPKGNSPIWAMDVVNEVIDDGPNANPHHMKDTRWFQVLGEGFVDEGFQLAKKYFPGVKLFINEYNTDSPSKRTDYLGLVSDLLDHGIPVEGVSQQSHIGLHSDIEELRNTIHAVKALDPNLLQAISELDVGASQAAATGDSQNRAHTAPIYSNPDDTAAAVGWVYKDLFTMVRQEAANLESVTFWGSDNSRTWLHSPSIDQPWDQPLPFGTHQEAMPAYWGIVDASKLPPRPPLPKG</sequence>
<dbReference type="PROSITE" id="PS51760">
    <property type="entry name" value="GH10_2"/>
    <property type="match status" value="1"/>
</dbReference>
<reference evidence="12 13" key="1">
    <citation type="submission" date="2018-08" db="EMBL/GenBank/DDBJ databases">
        <title>Genome Sequence of Clavibacter michiganensis Subspecies type strains, and the Atypical Peach-Colored Strains Isolated from Tomato.</title>
        <authorList>
            <person name="Osdaghi E."/>
            <person name="Portier P."/>
            <person name="Briand M."/>
            <person name="Jacques M.-A."/>
        </authorList>
    </citation>
    <scope>NUCLEOTIDE SEQUENCE [LARGE SCALE GENOMIC DNA]</scope>
    <source>
        <strain evidence="12 13">CFBP 7493</strain>
    </source>
</reference>
<dbReference type="PANTHER" id="PTHR31490:SF88">
    <property type="entry name" value="BETA-XYLANASE"/>
    <property type="match status" value="1"/>
</dbReference>
<evidence type="ECO:0000313" key="12">
    <source>
        <dbReference type="EMBL" id="RII93545.1"/>
    </source>
</evidence>
<comment type="catalytic activity">
    <reaction evidence="1 9">
        <text>Endohydrolysis of (1-&gt;4)-beta-D-xylosidic linkages in xylans.</text>
        <dbReference type="EC" id="3.2.1.8"/>
    </reaction>
</comment>
<dbReference type="PANTHER" id="PTHR31490">
    <property type="entry name" value="GLYCOSYL HYDROLASE"/>
    <property type="match status" value="1"/>
</dbReference>
<dbReference type="InterPro" id="IPR044846">
    <property type="entry name" value="GH10"/>
</dbReference>
<dbReference type="SMART" id="SM00633">
    <property type="entry name" value="Glyco_10"/>
    <property type="match status" value="1"/>
</dbReference>
<gene>
    <name evidence="12" type="ORF">DZF96_15510</name>
</gene>
<keyword evidence="3 12" id="KW-0858">Xylan degradation</keyword>
<keyword evidence="8 9" id="KW-0624">Polysaccharide degradation</keyword>
<evidence type="ECO:0000256" key="10">
    <source>
        <dbReference type="SAM" id="MobiDB-lite"/>
    </source>
</evidence>
<comment type="caution">
    <text evidence="12">The sequence shown here is derived from an EMBL/GenBank/DDBJ whole genome shotgun (WGS) entry which is preliminary data.</text>
</comment>
<evidence type="ECO:0000256" key="4">
    <source>
        <dbReference type="ARBA" id="ARBA00022729"/>
    </source>
</evidence>
<feature type="domain" description="GH10" evidence="11">
    <location>
        <begin position="64"/>
        <end position="419"/>
    </location>
</feature>
<protein>
    <recommendedName>
        <fullName evidence="9">Beta-xylanase</fullName>
        <ecNumber evidence="9">3.2.1.8</ecNumber>
    </recommendedName>
</protein>
<evidence type="ECO:0000256" key="5">
    <source>
        <dbReference type="ARBA" id="ARBA00022801"/>
    </source>
</evidence>
<proteinExistence type="inferred from homology"/>
<dbReference type="Pfam" id="PF00331">
    <property type="entry name" value="Glyco_hydro_10"/>
    <property type="match status" value="1"/>
</dbReference>
<dbReference type="PRINTS" id="PR00134">
    <property type="entry name" value="GLHYDRLASE10"/>
</dbReference>
<keyword evidence="6 9" id="KW-0119">Carbohydrate metabolism</keyword>
<evidence type="ECO:0000256" key="2">
    <source>
        <dbReference type="ARBA" id="ARBA00007495"/>
    </source>
</evidence>
<evidence type="ECO:0000256" key="8">
    <source>
        <dbReference type="ARBA" id="ARBA00023326"/>
    </source>
</evidence>
<dbReference type="EMBL" id="QWEC01000398">
    <property type="protein sequence ID" value="RII93545.1"/>
    <property type="molecule type" value="Genomic_DNA"/>
</dbReference>
<organism evidence="12 13">
    <name type="scientific">Clavibacter michiganensis</name>
    <dbReference type="NCBI Taxonomy" id="28447"/>
    <lineage>
        <taxon>Bacteria</taxon>
        <taxon>Bacillati</taxon>
        <taxon>Actinomycetota</taxon>
        <taxon>Actinomycetes</taxon>
        <taxon>Micrococcales</taxon>
        <taxon>Microbacteriaceae</taxon>
        <taxon>Clavibacter</taxon>
    </lineage>
</organism>
<dbReference type="GO" id="GO:0031176">
    <property type="term" value="F:endo-1,4-beta-xylanase activity"/>
    <property type="evidence" value="ECO:0007669"/>
    <property type="project" value="UniProtKB-EC"/>
</dbReference>
<evidence type="ECO:0000256" key="6">
    <source>
        <dbReference type="ARBA" id="ARBA00023277"/>
    </source>
</evidence>
<keyword evidence="4" id="KW-0732">Signal</keyword>
<dbReference type="AlphaFoldDB" id="A0A399NHE5"/>
<keyword evidence="5 9" id="KW-0378">Hydrolase</keyword>
<feature type="region of interest" description="Disordered" evidence="10">
    <location>
        <begin position="1"/>
        <end position="28"/>
    </location>
</feature>
<dbReference type="EC" id="3.2.1.8" evidence="9"/>
<evidence type="ECO:0000256" key="9">
    <source>
        <dbReference type="RuleBase" id="RU361174"/>
    </source>
</evidence>
<dbReference type="RefSeq" id="WP_043586810.1">
    <property type="nucleotide sequence ID" value="NZ_QWEC01000398.1"/>
</dbReference>
<evidence type="ECO:0000313" key="13">
    <source>
        <dbReference type="Proteomes" id="UP000266298"/>
    </source>
</evidence>
<evidence type="ECO:0000256" key="1">
    <source>
        <dbReference type="ARBA" id="ARBA00000681"/>
    </source>
</evidence>
<dbReference type="SUPFAM" id="SSF51445">
    <property type="entry name" value="(Trans)glycosidases"/>
    <property type="match status" value="1"/>
</dbReference>
<dbReference type="InterPro" id="IPR017853">
    <property type="entry name" value="GH"/>
</dbReference>
<keyword evidence="7 9" id="KW-0326">Glycosidase</keyword>